<dbReference type="SUPFAM" id="SSF56436">
    <property type="entry name" value="C-type lectin-like"/>
    <property type="match status" value="1"/>
</dbReference>
<dbReference type="Proteomes" id="UP000325755">
    <property type="component" value="Chromosome"/>
</dbReference>
<dbReference type="PANTHER" id="PTHR23150:SF19">
    <property type="entry name" value="FORMYLGLYCINE-GENERATING ENZYME"/>
    <property type="match status" value="1"/>
</dbReference>
<evidence type="ECO:0000313" key="2">
    <source>
        <dbReference type="EMBL" id="QFY45060.1"/>
    </source>
</evidence>
<name>A0A5Q0BMU2_9GAMM</name>
<evidence type="ECO:0000259" key="1">
    <source>
        <dbReference type="Pfam" id="PF03781"/>
    </source>
</evidence>
<accession>A0A5Q0BMU2</accession>
<dbReference type="EMBL" id="CP044205">
    <property type="protein sequence ID" value="QFY45060.1"/>
    <property type="molecule type" value="Genomic_DNA"/>
</dbReference>
<dbReference type="Gene3D" id="3.90.1580.10">
    <property type="entry name" value="paralog of FGE (formylglycine-generating enzyme)"/>
    <property type="match status" value="1"/>
</dbReference>
<dbReference type="InterPro" id="IPR016187">
    <property type="entry name" value="CTDL_fold"/>
</dbReference>
<feature type="domain" description="Sulfatase-modifying factor enzyme-like" evidence="1">
    <location>
        <begin position="17"/>
        <end position="234"/>
    </location>
</feature>
<organism evidence="2 3">
    <name type="scientific">Candidatus Methylospira mobilis</name>
    <dbReference type="NCBI Taxonomy" id="1808979"/>
    <lineage>
        <taxon>Bacteria</taxon>
        <taxon>Pseudomonadati</taxon>
        <taxon>Pseudomonadota</taxon>
        <taxon>Gammaproteobacteria</taxon>
        <taxon>Methylococcales</taxon>
        <taxon>Methylococcaceae</taxon>
        <taxon>Candidatus Methylospira</taxon>
    </lineage>
</organism>
<dbReference type="KEGG" id="mmob:F6R98_11005"/>
<dbReference type="InterPro" id="IPR042095">
    <property type="entry name" value="SUMF_sf"/>
</dbReference>
<dbReference type="InterPro" id="IPR005532">
    <property type="entry name" value="SUMF_dom"/>
</dbReference>
<dbReference type="InParanoid" id="A0A5Q0BMU2"/>
<dbReference type="OrthoDB" id="9768004at2"/>
<dbReference type="PANTHER" id="PTHR23150">
    <property type="entry name" value="SULFATASE MODIFYING FACTOR 1, 2"/>
    <property type="match status" value="1"/>
</dbReference>
<dbReference type="AlphaFoldDB" id="A0A5Q0BMU2"/>
<reference evidence="2 3" key="1">
    <citation type="submission" date="2019-09" db="EMBL/GenBank/DDBJ databases">
        <title>Ecophysiology of the spiral-shaped methanotroph Methylospira mobilis as revealed by the complete genome sequence.</title>
        <authorList>
            <person name="Oshkin I.Y."/>
            <person name="Dedysh S.N."/>
            <person name="Miroshnikov K."/>
            <person name="Danilova O.V."/>
            <person name="Hakobyan A."/>
            <person name="Liesack W."/>
        </authorList>
    </citation>
    <scope>NUCLEOTIDE SEQUENCE [LARGE SCALE GENOMIC DNA]</scope>
    <source>
        <strain evidence="2 3">Shm1</strain>
    </source>
</reference>
<dbReference type="InterPro" id="IPR051043">
    <property type="entry name" value="Sulfatase_Mod_Factor_Kinase"/>
</dbReference>
<sequence>MWVVNAEASSFRDCAGCPEMVELTAGSFQMGAAGQRAAMTEPVHSVALPRFAIGKYEITRKEWKAVMGGGPPGKAGACGDACPVTSVNWHEAQVFAERLSARTGKKYRLPTEAEWEYACRAGEQRDFCGGDDPGKAAWYGNTEGGAQKVGLKQPNAWGLYDMSGNVWEWTQDCKHADYNGAPADGSAWVDAGGCGSRILRGGSWLSGSQYSRAALRFAFSPEYRSGDFGFRIVRTLD</sequence>
<evidence type="ECO:0000313" key="3">
    <source>
        <dbReference type="Proteomes" id="UP000325755"/>
    </source>
</evidence>
<gene>
    <name evidence="2" type="ORF">F6R98_11005</name>
</gene>
<protein>
    <submittedName>
        <fullName evidence="2">Formylglycine-generating enzyme family protein</fullName>
    </submittedName>
</protein>
<dbReference type="Pfam" id="PF03781">
    <property type="entry name" value="FGE-sulfatase"/>
    <property type="match status" value="1"/>
</dbReference>
<keyword evidence="3" id="KW-1185">Reference proteome</keyword>
<dbReference type="GO" id="GO:0120147">
    <property type="term" value="F:formylglycine-generating oxidase activity"/>
    <property type="evidence" value="ECO:0007669"/>
    <property type="project" value="TreeGrafter"/>
</dbReference>
<proteinExistence type="predicted"/>